<reference evidence="3" key="1">
    <citation type="submission" date="2024-07" db="EMBL/GenBank/DDBJ databases">
        <title>Two chromosome-level genome assemblies of Korean endemic species Abeliophyllum distichum and Forsythia ovata (Oleaceae).</title>
        <authorList>
            <person name="Jang H."/>
        </authorList>
    </citation>
    <scope>NUCLEOTIDE SEQUENCE [LARGE SCALE GENOMIC DNA]</scope>
</reference>
<evidence type="ECO:0000313" key="2">
    <source>
        <dbReference type="EMBL" id="KAL2515676.1"/>
    </source>
</evidence>
<dbReference type="Proteomes" id="UP001604277">
    <property type="component" value="Unassembled WGS sequence"/>
</dbReference>
<comment type="caution">
    <text evidence="2">The sequence shown here is derived from an EMBL/GenBank/DDBJ whole genome shotgun (WGS) entry which is preliminary data.</text>
</comment>
<evidence type="ECO:0000256" key="1">
    <source>
        <dbReference type="SAM" id="MobiDB-lite"/>
    </source>
</evidence>
<proteinExistence type="predicted"/>
<organism evidence="2 3">
    <name type="scientific">Forsythia ovata</name>
    <dbReference type="NCBI Taxonomy" id="205694"/>
    <lineage>
        <taxon>Eukaryota</taxon>
        <taxon>Viridiplantae</taxon>
        <taxon>Streptophyta</taxon>
        <taxon>Embryophyta</taxon>
        <taxon>Tracheophyta</taxon>
        <taxon>Spermatophyta</taxon>
        <taxon>Magnoliopsida</taxon>
        <taxon>eudicotyledons</taxon>
        <taxon>Gunneridae</taxon>
        <taxon>Pentapetalae</taxon>
        <taxon>asterids</taxon>
        <taxon>lamiids</taxon>
        <taxon>Lamiales</taxon>
        <taxon>Oleaceae</taxon>
        <taxon>Forsythieae</taxon>
        <taxon>Forsythia</taxon>
    </lineage>
</organism>
<evidence type="ECO:0000313" key="3">
    <source>
        <dbReference type="Proteomes" id="UP001604277"/>
    </source>
</evidence>
<dbReference type="AlphaFoldDB" id="A0ABD1TSG9"/>
<name>A0ABD1TSG9_9LAMI</name>
<dbReference type="EMBL" id="JBFOLJ010000008">
    <property type="protein sequence ID" value="KAL2515676.1"/>
    <property type="molecule type" value="Genomic_DNA"/>
</dbReference>
<protein>
    <submittedName>
        <fullName evidence="2">Uncharacterized protein</fullName>
    </submittedName>
</protein>
<sequence length="102" mass="10225">MVEKAKGGEGNRVDFCGGGVDAGEEYSLEGLGVGAGTGVRLIEGATGDSDGDGADVPFLNQGSAIGGDGGIPQIEDVPQVVNNLLEEEENALEQSGEDGGFR</sequence>
<feature type="region of interest" description="Disordered" evidence="1">
    <location>
        <begin position="41"/>
        <end position="74"/>
    </location>
</feature>
<gene>
    <name evidence="2" type="ORF">Fot_29647</name>
</gene>
<keyword evidence="3" id="KW-1185">Reference proteome</keyword>
<accession>A0ABD1TSG9</accession>